<evidence type="ECO:0000313" key="1">
    <source>
        <dbReference type="EMBL" id="CAG8852609.1"/>
    </source>
</evidence>
<proteinExistence type="predicted"/>
<organism evidence="1 2">
    <name type="scientific">Gigaspora margarita</name>
    <dbReference type="NCBI Taxonomy" id="4874"/>
    <lineage>
        <taxon>Eukaryota</taxon>
        <taxon>Fungi</taxon>
        <taxon>Fungi incertae sedis</taxon>
        <taxon>Mucoromycota</taxon>
        <taxon>Glomeromycotina</taxon>
        <taxon>Glomeromycetes</taxon>
        <taxon>Diversisporales</taxon>
        <taxon>Gigasporaceae</taxon>
        <taxon>Gigaspora</taxon>
    </lineage>
</organism>
<sequence>IAEARSSKITEINEMEITEKDIVEAGPEIIEMEITEKDIVEAGSSKIAEIIEMKITEKEEWKKIEIPEILAEICFHLDLKSLLAFSLVDKNTYQFIVSHYNDN</sequence>
<reference evidence="1 2" key="1">
    <citation type="submission" date="2021-06" db="EMBL/GenBank/DDBJ databases">
        <authorList>
            <person name="Kallberg Y."/>
            <person name="Tangrot J."/>
            <person name="Rosling A."/>
        </authorList>
    </citation>
    <scope>NUCLEOTIDE SEQUENCE [LARGE SCALE GENOMIC DNA]</scope>
    <source>
        <strain evidence="1 2">120-4 pot B 10/14</strain>
    </source>
</reference>
<keyword evidence="2" id="KW-1185">Reference proteome</keyword>
<feature type="non-terminal residue" evidence="1">
    <location>
        <position position="1"/>
    </location>
</feature>
<dbReference type="Proteomes" id="UP000789901">
    <property type="component" value="Unassembled WGS sequence"/>
</dbReference>
<accession>A0ABN7XEB4</accession>
<gene>
    <name evidence="1" type="ORF">GMARGA_LOCUS41430</name>
</gene>
<name>A0ABN7XEB4_GIGMA</name>
<protein>
    <submittedName>
        <fullName evidence="1">13658_t:CDS:1</fullName>
    </submittedName>
</protein>
<dbReference type="EMBL" id="CAJVQB010114209">
    <property type="protein sequence ID" value="CAG8852609.1"/>
    <property type="molecule type" value="Genomic_DNA"/>
</dbReference>
<evidence type="ECO:0000313" key="2">
    <source>
        <dbReference type="Proteomes" id="UP000789901"/>
    </source>
</evidence>
<comment type="caution">
    <text evidence="1">The sequence shown here is derived from an EMBL/GenBank/DDBJ whole genome shotgun (WGS) entry which is preliminary data.</text>
</comment>
<dbReference type="CDD" id="cd09917">
    <property type="entry name" value="F-box_SF"/>
    <property type="match status" value="1"/>
</dbReference>